<evidence type="ECO:0000256" key="1">
    <source>
        <dbReference type="SAM" id="Phobius"/>
    </source>
</evidence>
<feature type="transmembrane region" description="Helical" evidence="1">
    <location>
        <begin position="89"/>
        <end position="113"/>
    </location>
</feature>
<evidence type="ECO:0000313" key="2">
    <source>
        <dbReference type="EMBL" id="OHA73821.1"/>
    </source>
</evidence>
<keyword evidence="1" id="KW-1133">Transmembrane helix</keyword>
<keyword evidence="1" id="KW-0472">Membrane</keyword>
<reference evidence="2 3" key="1">
    <citation type="journal article" date="2016" name="Nat. Commun.">
        <title>Thousands of microbial genomes shed light on interconnected biogeochemical processes in an aquifer system.</title>
        <authorList>
            <person name="Anantharaman K."/>
            <person name="Brown C.T."/>
            <person name="Hug L.A."/>
            <person name="Sharon I."/>
            <person name="Castelle C.J."/>
            <person name="Probst A.J."/>
            <person name="Thomas B.C."/>
            <person name="Singh A."/>
            <person name="Wilkins M.J."/>
            <person name="Karaoz U."/>
            <person name="Brodie E.L."/>
            <person name="Williams K.H."/>
            <person name="Hubbard S.S."/>
            <person name="Banfield J.F."/>
        </authorList>
    </citation>
    <scope>NUCLEOTIDE SEQUENCE [LARGE SCALE GENOMIC DNA]</scope>
</reference>
<feature type="transmembrane region" description="Helical" evidence="1">
    <location>
        <begin position="54"/>
        <end position="77"/>
    </location>
</feature>
<comment type="caution">
    <text evidence="2">The sequence shown here is derived from an EMBL/GenBank/DDBJ whole genome shotgun (WGS) entry which is preliminary data.</text>
</comment>
<feature type="transmembrane region" description="Helical" evidence="1">
    <location>
        <begin position="12"/>
        <end position="33"/>
    </location>
</feature>
<proteinExistence type="predicted"/>
<feature type="transmembrane region" description="Helical" evidence="1">
    <location>
        <begin position="152"/>
        <end position="172"/>
    </location>
</feature>
<feature type="transmembrane region" description="Helical" evidence="1">
    <location>
        <begin position="184"/>
        <end position="202"/>
    </location>
</feature>
<keyword evidence="1" id="KW-0812">Transmembrane</keyword>
<name>A0A1G2RP65_9BACT</name>
<organism evidence="2 3">
    <name type="scientific">Candidatus Wildermuthbacteria bacterium RIFCSPLOWO2_01_FULL_48_29</name>
    <dbReference type="NCBI Taxonomy" id="1802462"/>
    <lineage>
        <taxon>Bacteria</taxon>
        <taxon>Candidatus Wildermuthiibacteriota</taxon>
    </lineage>
</organism>
<dbReference type="Proteomes" id="UP000178421">
    <property type="component" value="Unassembled WGS sequence"/>
</dbReference>
<accession>A0A1G2RP65</accession>
<sequence>MPNLSPKRFFSPFFLLLVLATLIAVAIQTYAFLLNLKRISPNDPITVDEFFRSLSIGFSNVHFLYVFIAFFLVLFIVRLAEKHSMLAKVFVILGIVWILIHIFFPSFPFVILLSLYPLISFADSGLLVLSALFADSGLLVLSTLTAWEKSNFSFLIWLLVVATLPILITKTFRFDKLRGTPRSIFMLLFGFIALLSFTFWYWDSLVPSIDSLWKEKTARIQEYYADPEFTIFTPTYLPEWADTITEEEAKDVSLFYSITPEINGRMYFREYSRGLKITQYKPKEVLAEEELYQKSLEHLQNRAEFARFAPKNVEELTIGQYRALYYHVGSIEEYLNLYRDGQLIEISLNPNELSYHFRHNLRYLENKEMLISTRDRYNLSMRFSDGSVMLG</sequence>
<dbReference type="EMBL" id="MHUH01000013">
    <property type="protein sequence ID" value="OHA73821.1"/>
    <property type="molecule type" value="Genomic_DNA"/>
</dbReference>
<protein>
    <submittedName>
        <fullName evidence="2">Uncharacterized protein</fullName>
    </submittedName>
</protein>
<evidence type="ECO:0000313" key="3">
    <source>
        <dbReference type="Proteomes" id="UP000178421"/>
    </source>
</evidence>
<feature type="transmembrane region" description="Helical" evidence="1">
    <location>
        <begin position="125"/>
        <end position="146"/>
    </location>
</feature>
<gene>
    <name evidence="2" type="ORF">A2940_01360</name>
</gene>
<dbReference type="AlphaFoldDB" id="A0A1G2RP65"/>